<evidence type="ECO:0000313" key="2">
    <source>
        <dbReference type="Proteomes" id="UP001177260"/>
    </source>
</evidence>
<dbReference type="EMBL" id="JAOPJF010000037">
    <property type="protein sequence ID" value="KAK1143697.1"/>
    <property type="molecule type" value="Genomic_DNA"/>
</dbReference>
<keyword evidence="2" id="KW-1185">Reference proteome</keyword>
<protein>
    <submittedName>
        <fullName evidence="1">Uncharacterized protein</fullName>
    </submittedName>
</protein>
<comment type="caution">
    <text evidence="1">The sequence shown here is derived from an EMBL/GenBank/DDBJ whole genome shotgun (WGS) entry which is preliminary data.</text>
</comment>
<dbReference type="Proteomes" id="UP001177260">
    <property type="component" value="Unassembled WGS sequence"/>
</dbReference>
<reference evidence="1 2" key="1">
    <citation type="journal article" date="2023" name="ACS Omega">
        <title>Identification of the Neoaspergillic Acid Biosynthesis Gene Cluster by Establishing an In Vitro CRISPR-Ribonucleoprotein Genetic System in Aspergillus melleus.</title>
        <authorList>
            <person name="Yuan B."/>
            <person name="Grau M.F."/>
            <person name="Murata R.M."/>
            <person name="Torok T."/>
            <person name="Venkateswaran K."/>
            <person name="Stajich J.E."/>
            <person name="Wang C.C.C."/>
        </authorList>
    </citation>
    <scope>NUCLEOTIDE SEQUENCE [LARGE SCALE GENOMIC DNA]</scope>
    <source>
        <strain evidence="1 2">IMV 1140</strain>
    </source>
</reference>
<gene>
    <name evidence="1" type="ORF">N8T08_006097</name>
</gene>
<name>A0ACC3B0X3_9EURO</name>
<sequence length="71" mass="8351">MIRRFKGHREVAEPREWQSRLRNRLHIHLSEMWLLRPGSCSSVVVNSANRFIRTVISDHTSNSSIDLQIPK</sequence>
<evidence type="ECO:0000313" key="1">
    <source>
        <dbReference type="EMBL" id="KAK1143697.1"/>
    </source>
</evidence>
<accession>A0ACC3B0X3</accession>
<proteinExistence type="predicted"/>
<organism evidence="1 2">
    <name type="scientific">Aspergillus melleus</name>
    <dbReference type="NCBI Taxonomy" id="138277"/>
    <lineage>
        <taxon>Eukaryota</taxon>
        <taxon>Fungi</taxon>
        <taxon>Dikarya</taxon>
        <taxon>Ascomycota</taxon>
        <taxon>Pezizomycotina</taxon>
        <taxon>Eurotiomycetes</taxon>
        <taxon>Eurotiomycetidae</taxon>
        <taxon>Eurotiales</taxon>
        <taxon>Aspergillaceae</taxon>
        <taxon>Aspergillus</taxon>
        <taxon>Aspergillus subgen. Circumdati</taxon>
    </lineage>
</organism>